<keyword evidence="1" id="KW-0695">RNA-directed DNA polymerase</keyword>
<dbReference type="PANTHER" id="PTHR33332">
    <property type="entry name" value="REVERSE TRANSCRIPTASE DOMAIN-CONTAINING PROTEIN"/>
    <property type="match status" value="1"/>
</dbReference>
<keyword evidence="2" id="KW-1185">Reference proteome</keyword>
<gene>
    <name evidence="1" type="ORF">llap_11892</name>
</gene>
<evidence type="ECO:0000313" key="2">
    <source>
        <dbReference type="Proteomes" id="UP000233556"/>
    </source>
</evidence>
<dbReference type="EMBL" id="KZ506973">
    <property type="protein sequence ID" value="PKU37804.1"/>
    <property type="molecule type" value="Genomic_DNA"/>
</dbReference>
<dbReference type="GO" id="GO:0003964">
    <property type="term" value="F:RNA-directed DNA polymerase activity"/>
    <property type="evidence" value="ECO:0007669"/>
    <property type="project" value="UniProtKB-KW"/>
</dbReference>
<name>A0A2I0TVG9_LIMLA</name>
<keyword evidence="1" id="KW-0548">Nucleotidyltransferase</keyword>
<dbReference type="AlphaFoldDB" id="A0A2I0TVG9"/>
<reference evidence="2" key="2">
    <citation type="submission" date="2017-12" db="EMBL/GenBank/DDBJ databases">
        <title>Genome sequence of the Bar-tailed Godwit (Limosa lapponica baueri).</title>
        <authorList>
            <person name="Lima N.C.B."/>
            <person name="Parody-Merino A.M."/>
            <person name="Battley P.F."/>
            <person name="Fidler A.E."/>
            <person name="Prosdocimi F."/>
        </authorList>
    </citation>
    <scope>NUCLEOTIDE SEQUENCE [LARGE SCALE GENOMIC DNA]</scope>
</reference>
<proteinExistence type="predicted"/>
<reference evidence="2" key="1">
    <citation type="submission" date="2017-11" db="EMBL/GenBank/DDBJ databases">
        <authorList>
            <person name="Lima N.C."/>
            <person name="Parody-Merino A.M."/>
            <person name="Battley P.F."/>
            <person name="Fidler A.E."/>
            <person name="Prosdocimi F."/>
        </authorList>
    </citation>
    <scope>NUCLEOTIDE SEQUENCE [LARGE SCALE GENOMIC DNA]</scope>
</reference>
<evidence type="ECO:0000313" key="1">
    <source>
        <dbReference type="EMBL" id="PKU37804.1"/>
    </source>
</evidence>
<organism evidence="1 2">
    <name type="scientific">Limosa lapponica baueri</name>
    <dbReference type="NCBI Taxonomy" id="1758121"/>
    <lineage>
        <taxon>Eukaryota</taxon>
        <taxon>Metazoa</taxon>
        <taxon>Chordata</taxon>
        <taxon>Craniata</taxon>
        <taxon>Vertebrata</taxon>
        <taxon>Euteleostomi</taxon>
        <taxon>Archelosauria</taxon>
        <taxon>Archosauria</taxon>
        <taxon>Dinosauria</taxon>
        <taxon>Saurischia</taxon>
        <taxon>Theropoda</taxon>
        <taxon>Coelurosauria</taxon>
        <taxon>Aves</taxon>
        <taxon>Neognathae</taxon>
        <taxon>Neoaves</taxon>
        <taxon>Charadriiformes</taxon>
        <taxon>Scolopacidae</taxon>
        <taxon>Limosa</taxon>
    </lineage>
</organism>
<sequence>MDSGTECTLSKFANDAKLCRAVNKLEGKDVIQRDQDRLERWACVTFMKFNKAKCKNLHLGHGNPKHKYKLGRDWIESSAEKEDFGVFVDDKFNITHYRALEAQKADCILGCIKRSVASRLREVILPLYL</sequence>
<protein>
    <submittedName>
        <fullName evidence="1">Rna-directed dna polymerase from mobile element jockey-like</fullName>
    </submittedName>
</protein>
<dbReference type="OrthoDB" id="9036313at2759"/>
<accession>A0A2I0TVG9</accession>
<keyword evidence="1" id="KW-0808">Transferase</keyword>
<dbReference type="Proteomes" id="UP000233556">
    <property type="component" value="Unassembled WGS sequence"/>
</dbReference>